<evidence type="ECO:0000313" key="5">
    <source>
        <dbReference type="Proteomes" id="UP000271889"/>
    </source>
</evidence>
<dbReference type="InterPro" id="IPR036179">
    <property type="entry name" value="Ig-like_dom_sf"/>
</dbReference>
<dbReference type="GO" id="GO:0005886">
    <property type="term" value="C:plasma membrane"/>
    <property type="evidence" value="ECO:0007669"/>
    <property type="project" value="TreeGrafter"/>
</dbReference>
<dbReference type="Proteomes" id="UP000271889">
    <property type="component" value="Unassembled WGS sequence"/>
</dbReference>
<dbReference type="SMART" id="SM00409">
    <property type="entry name" value="IG"/>
    <property type="match status" value="1"/>
</dbReference>
<evidence type="ECO:0000256" key="1">
    <source>
        <dbReference type="ARBA" id="ARBA00022737"/>
    </source>
</evidence>
<dbReference type="GO" id="GO:0070593">
    <property type="term" value="P:dendrite self-avoidance"/>
    <property type="evidence" value="ECO:0007669"/>
    <property type="project" value="TreeGrafter"/>
</dbReference>
<dbReference type="PANTHER" id="PTHR10075">
    <property type="entry name" value="BASIGIN RELATED"/>
    <property type="match status" value="1"/>
</dbReference>
<name>A0A3P7MQH4_CYLGO</name>
<dbReference type="InterPro" id="IPR013783">
    <property type="entry name" value="Ig-like_fold"/>
</dbReference>
<dbReference type="InterPro" id="IPR003598">
    <property type="entry name" value="Ig_sub2"/>
</dbReference>
<dbReference type="CDD" id="cd00096">
    <property type="entry name" value="Ig"/>
    <property type="match status" value="2"/>
</dbReference>
<dbReference type="GO" id="GO:0007156">
    <property type="term" value="P:homophilic cell adhesion via plasma membrane adhesion molecules"/>
    <property type="evidence" value="ECO:0007669"/>
    <property type="project" value="TreeGrafter"/>
</dbReference>
<sequence length="200" mass="22108">MNNPKYSRGHGDRRLNVQNVTLSDEGAYSCRIKNDAGETRVDYKLVVLVPPSIIMLDKDKNRSVTEDSSITLSCPATGKPEPKITWQKDGEMLHPDNISSVIKSAQMVGSEIKIARIKQHDTGRFTCEASNKAGTSEQDVIVNVMSQFLFSSFFLSFSYLKLILAPPRIEKEGILSDIEEVADRTVTLSCPVHGKPIPAV</sequence>
<dbReference type="InterPro" id="IPR013098">
    <property type="entry name" value="Ig_I-set"/>
</dbReference>
<evidence type="ECO:0000256" key="2">
    <source>
        <dbReference type="ARBA" id="ARBA00023319"/>
    </source>
</evidence>
<keyword evidence="5" id="KW-1185">Reference proteome</keyword>
<dbReference type="PROSITE" id="PS50835">
    <property type="entry name" value="IG_LIKE"/>
    <property type="match status" value="1"/>
</dbReference>
<protein>
    <recommendedName>
        <fullName evidence="3">Ig-like domain-containing protein</fullName>
    </recommendedName>
</protein>
<dbReference type="AlphaFoldDB" id="A0A3P7MQH4"/>
<dbReference type="Gene3D" id="2.60.40.10">
    <property type="entry name" value="Immunoglobulins"/>
    <property type="match status" value="2"/>
</dbReference>
<dbReference type="InterPro" id="IPR003599">
    <property type="entry name" value="Ig_sub"/>
</dbReference>
<dbReference type="SUPFAM" id="SSF48726">
    <property type="entry name" value="Immunoglobulin"/>
    <property type="match status" value="2"/>
</dbReference>
<dbReference type="Pfam" id="PF07679">
    <property type="entry name" value="I-set"/>
    <property type="match status" value="2"/>
</dbReference>
<dbReference type="GO" id="GO:0007411">
    <property type="term" value="P:axon guidance"/>
    <property type="evidence" value="ECO:0007669"/>
    <property type="project" value="TreeGrafter"/>
</dbReference>
<organism evidence="4 5">
    <name type="scientific">Cylicostephanus goldi</name>
    <name type="common">Nematode worm</name>
    <dbReference type="NCBI Taxonomy" id="71465"/>
    <lineage>
        <taxon>Eukaryota</taxon>
        <taxon>Metazoa</taxon>
        <taxon>Ecdysozoa</taxon>
        <taxon>Nematoda</taxon>
        <taxon>Chromadorea</taxon>
        <taxon>Rhabditida</taxon>
        <taxon>Rhabditina</taxon>
        <taxon>Rhabditomorpha</taxon>
        <taxon>Strongyloidea</taxon>
        <taxon>Strongylidae</taxon>
        <taxon>Cylicostephanus</taxon>
    </lineage>
</organism>
<evidence type="ECO:0000259" key="3">
    <source>
        <dbReference type="PROSITE" id="PS50835"/>
    </source>
</evidence>
<gene>
    <name evidence="4" type="ORF">CGOC_LOCUS11984</name>
</gene>
<dbReference type="GO" id="GO:0098632">
    <property type="term" value="F:cell-cell adhesion mediator activity"/>
    <property type="evidence" value="ECO:0007669"/>
    <property type="project" value="TreeGrafter"/>
</dbReference>
<dbReference type="OrthoDB" id="5985519at2759"/>
<dbReference type="InterPro" id="IPR007110">
    <property type="entry name" value="Ig-like_dom"/>
</dbReference>
<feature type="domain" description="Ig-like" evidence="3">
    <location>
        <begin position="51"/>
        <end position="143"/>
    </location>
</feature>
<evidence type="ECO:0000313" key="4">
    <source>
        <dbReference type="EMBL" id="VDN31985.1"/>
    </source>
</evidence>
<keyword evidence="1" id="KW-0677">Repeat</keyword>
<accession>A0A3P7MQH4</accession>
<keyword evidence="2" id="KW-0393">Immunoglobulin domain</keyword>
<dbReference type="PANTHER" id="PTHR10075:SF100">
    <property type="entry name" value="FASCICLIN-2"/>
    <property type="match status" value="1"/>
</dbReference>
<dbReference type="EMBL" id="UYRV01119910">
    <property type="protein sequence ID" value="VDN31985.1"/>
    <property type="molecule type" value="Genomic_DNA"/>
</dbReference>
<dbReference type="SMART" id="SM00408">
    <property type="entry name" value="IGc2"/>
    <property type="match status" value="1"/>
</dbReference>
<reference evidence="4 5" key="1">
    <citation type="submission" date="2018-11" db="EMBL/GenBank/DDBJ databases">
        <authorList>
            <consortium name="Pathogen Informatics"/>
        </authorList>
    </citation>
    <scope>NUCLEOTIDE SEQUENCE [LARGE SCALE GENOMIC DNA]</scope>
</reference>
<proteinExistence type="predicted"/>
<dbReference type="FunFam" id="2.60.40.10:FF:000130">
    <property type="entry name" value="Hemicentin 1"/>
    <property type="match status" value="1"/>
</dbReference>
<feature type="non-terminal residue" evidence="4">
    <location>
        <position position="200"/>
    </location>
</feature>
<dbReference type="GO" id="GO:0030424">
    <property type="term" value="C:axon"/>
    <property type="evidence" value="ECO:0007669"/>
    <property type="project" value="TreeGrafter"/>
</dbReference>